<dbReference type="OrthoDB" id="7809559at2"/>
<keyword evidence="2" id="KW-0285">Flavoprotein</keyword>
<dbReference type="Proteomes" id="UP000215256">
    <property type="component" value="Chromosome 2"/>
</dbReference>
<evidence type="ECO:0000259" key="5">
    <source>
        <dbReference type="Pfam" id="PF07992"/>
    </source>
</evidence>
<dbReference type="EC" id="1.18.1.3" evidence="7"/>
<dbReference type="EMBL" id="CP022603">
    <property type="protein sequence ID" value="ASV84883.1"/>
    <property type="molecule type" value="Genomic_DNA"/>
</dbReference>
<reference evidence="7 8" key="1">
    <citation type="submission" date="2017-07" db="EMBL/GenBank/DDBJ databases">
        <title>Phylogenetic study on the rhizospheric bacterium Ochrobactrum sp. A44.</title>
        <authorList>
            <person name="Krzyzanowska D.M."/>
            <person name="Ossowicki A."/>
            <person name="Rajewska M."/>
            <person name="Maciag T."/>
            <person name="Kaczynski Z."/>
            <person name="Czerwicka M."/>
            <person name="Jafra S."/>
        </authorList>
    </citation>
    <scope>NUCLEOTIDE SEQUENCE [LARGE SCALE GENOMIC DNA]</scope>
    <source>
        <strain evidence="7 8">A44</strain>
    </source>
</reference>
<evidence type="ECO:0000313" key="7">
    <source>
        <dbReference type="EMBL" id="ASV84883.1"/>
    </source>
</evidence>
<sequence>MNDRYDIVIVGSGHAGAQAAIALRQRQFSGSIAIVGEDRELPYERPPLSKAYLAKEKPFEQLLLRPAAFWQDNSIALRSGQRVVMVDPQAHIVKLDNDTQIGYGKLIWAAGGHARQLSCEGHDLQGVYCVRSRADVDAIMTQLPSIKNVVIVGGGYIGLETAAVLSKLDKKVTVLEAMDRVLARVAGAELSQFFEDEHRAHGVDIRTNARVVSLKGDRRVDAVVLDDGTILQADMVIVGIGIIPSVEPLHEAGAAGTNGVLVDNRCETSLQDVFAVGDCAAHSNTYAYGAVVRLESVQNANDQATVVARRILGEEVVYEALPWFWSNQYDVRLQTIGLSTGHDRTIVRGRPSARSFSVLYLKSDQIIAMDCVNRPKDYVQGRKLILHPLCHSSEELADFDFPLA</sequence>
<accession>A0A248UDI4</accession>
<dbReference type="GO" id="GO:0016651">
    <property type="term" value="F:oxidoreductase activity, acting on NAD(P)H"/>
    <property type="evidence" value="ECO:0007669"/>
    <property type="project" value="TreeGrafter"/>
</dbReference>
<dbReference type="KEGG" id="och:CES85_5687"/>
<dbReference type="InterPro" id="IPR028202">
    <property type="entry name" value="Reductase_C"/>
</dbReference>
<dbReference type="PANTHER" id="PTHR43557">
    <property type="entry name" value="APOPTOSIS-INDUCING FACTOR 1"/>
    <property type="match status" value="1"/>
</dbReference>
<dbReference type="PRINTS" id="PR00368">
    <property type="entry name" value="FADPNR"/>
</dbReference>
<evidence type="ECO:0000256" key="3">
    <source>
        <dbReference type="ARBA" id="ARBA00022827"/>
    </source>
</evidence>
<dbReference type="GO" id="GO:0008860">
    <property type="term" value="F:ferredoxin-NAD+ reductase activity"/>
    <property type="evidence" value="ECO:0007669"/>
    <property type="project" value="UniProtKB-EC"/>
</dbReference>
<dbReference type="PANTHER" id="PTHR43557:SF2">
    <property type="entry name" value="RIESKE DOMAIN-CONTAINING PROTEIN-RELATED"/>
    <property type="match status" value="1"/>
</dbReference>
<dbReference type="Pfam" id="PF07992">
    <property type="entry name" value="Pyr_redox_2"/>
    <property type="match status" value="1"/>
</dbReference>
<organism evidence="7 8">
    <name type="scientific">Ochrobactrum quorumnocens</name>
    <dbReference type="NCBI Taxonomy" id="271865"/>
    <lineage>
        <taxon>Bacteria</taxon>
        <taxon>Pseudomonadati</taxon>
        <taxon>Pseudomonadota</taxon>
        <taxon>Alphaproteobacteria</taxon>
        <taxon>Hyphomicrobiales</taxon>
        <taxon>Brucellaceae</taxon>
        <taxon>Brucella/Ochrobactrum group</taxon>
        <taxon>Ochrobactrum</taxon>
    </lineage>
</organism>
<proteinExistence type="predicted"/>
<comment type="cofactor">
    <cofactor evidence="1">
        <name>FAD</name>
        <dbReference type="ChEBI" id="CHEBI:57692"/>
    </cofactor>
</comment>
<name>A0A248UDI4_9HYPH</name>
<evidence type="ECO:0000256" key="1">
    <source>
        <dbReference type="ARBA" id="ARBA00001974"/>
    </source>
</evidence>
<feature type="domain" description="FAD/NAD(P)-binding" evidence="5">
    <location>
        <begin position="5"/>
        <end position="304"/>
    </location>
</feature>
<dbReference type="InterPro" id="IPR023753">
    <property type="entry name" value="FAD/NAD-binding_dom"/>
</dbReference>
<dbReference type="InterPro" id="IPR036188">
    <property type="entry name" value="FAD/NAD-bd_sf"/>
</dbReference>
<feature type="domain" description="Reductase C-terminal" evidence="6">
    <location>
        <begin position="323"/>
        <end position="403"/>
    </location>
</feature>
<dbReference type="Gene3D" id="3.30.390.30">
    <property type="match status" value="1"/>
</dbReference>
<evidence type="ECO:0000313" key="8">
    <source>
        <dbReference type="Proteomes" id="UP000215256"/>
    </source>
</evidence>
<dbReference type="AlphaFoldDB" id="A0A248UDI4"/>
<evidence type="ECO:0000259" key="6">
    <source>
        <dbReference type="Pfam" id="PF14759"/>
    </source>
</evidence>
<dbReference type="InterPro" id="IPR050446">
    <property type="entry name" value="FAD-oxidoreductase/Apoptosis"/>
</dbReference>
<dbReference type="Pfam" id="PF14759">
    <property type="entry name" value="Reductase_C"/>
    <property type="match status" value="1"/>
</dbReference>
<dbReference type="InterPro" id="IPR016156">
    <property type="entry name" value="FAD/NAD-linked_Rdtase_dimer_sf"/>
</dbReference>
<dbReference type="RefSeq" id="WP_095445509.1">
    <property type="nucleotide sequence ID" value="NZ_CP022603.1"/>
</dbReference>
<dbReference type="GO" id="GO:0005737">
    <property type="term" value="C:cytoplasm"/>
    <property type="evidence" value="ECO:0007669"/>
    <property type="project" value="TreeGrafter"/>
</dbReference>
<dbReference type="Gene3D" id="3.50.50.60">
    <property type="entry name" value="FAD/NAD(P)-binding domain"/>
    <property type="match status" value="2"/>
</dbReference>
<dbReference type="SUPFAM" id="SSF55424">
    <property type="entry name" value="FAD/NAD-linked reductases, dimerisation (C-terminal) domain"/>
    <property type="match status" value="1"/>
</dbReference>
<gene>
    <name evidence="7" type="primary">fdr</name>
    <name evidence="7" type="ORF">CES85_5687</name>
</gene>
<keyword evidence="3" id="KW-0274">FAD</keyword>
<evidence type="ECO:0000256" key="2">
    <source>
        <dbReference type="ARBA" id="ARBA00022630"/>
    </source>
</evidence>
<protein>
    <submittedName>
        <fullName evidence="7">Ferredoxin--NAD(P)(+) reductase fdr</fullName>
        <ecNumber evidence="7">1.18.1.3</ecNumber>
    </submittedName>
</protein>
<dbReference type="PRINTS" id="PR00411">
    <property type="entry name" value="PNDRDTASEI"/>
</dbReference>
<evidence type="ECO:0000256" key="4">
    <source>
        <dbReference type="ARBA" id="ARBA00023002"/>
    </source>
</evidence>
<dbReference type="SUPFAM" id="SSF51905">
    <property type="entry name" value="FAD/NAD(P)-binding domain"/>
    <property type="match status" value="2"/>
</dbReference>
<keyword evidence="4 7" id="KW-0560">Oxidoreductase</keyword>